<name>A0AA45WYC5_9CLOT</name>
<feature type="transmembrane region" description="Helical" evidence="6">
    <location>
        <begin position="87"/>
        <end position="109"/>
    </location>
</feature>
<comment type="subcellular location">
    <subcellularLocation>
        <location evidence="1 6">Cell membrane</location>
        <topology evidence="1 6">Multi-pass membrane protein</topology>
    </subcellularLocation>
</comment>
<evidence type="ECO:0000256" key="4">
    <source>
        <dbReference type="ARBA" id="ARBA00022989"/>
    </source>
</evidence>
<keyword evidence="9" id="KW-1185">Reference proteome</keyword>
<dbReference type="Pfam" id="PF09335">
    <property type="entry name" value="VTT_dom"/>
    <property type="match status" value="1"/>
</dbReference>
<feature type="transmembrane region" description="Helical" evidence="6">
    <location>
        <begin position="163"/>
        <end position="186"/>
    </location>
</feature>
<evidence type="ECO:0000256" key="6">
    <source>
        <dbReference type="RuleBase" id="RU366058"/>
    </source>
</evidence>
<keyword evidence="2 6" id="KW-1003">Cell membrane</keyword>
<feature type="transmembrane region" description="Helical" evidence="6">
    <location>
        <begin position="53"/>
        <end position="75"/>
    </location>
</feature>
<dbReference type="AlphaFoldDB" id="A0AA45WYC5"/>
<evidence type="ECO:0000256" key="1">
    <source>
        <dbReference type="ARBA" id="ARBA00004651"/>
    </source>
</evidence>
<dbReference type="RefSeq" id="WP_283410253.1">
    <property type="nucleotide sequence ID" value="NZ_FXUF01000014.1"/>
</dbReference>
<feature type="transmembrane region" description="Helical" evidence="6">
    <location>
        <begin position="198"/>
        <end position="215"/>
    </location>
</feature>
<dbReference type="InterPro" id="IPR032816">
    <property type="entry name" value="VTT_dom"/>
</dbReference>
<keyword evidence="5 6" id="KW-0472">Membrane</keyword>
<dbReference type="PANTHER" id="PTHR12677">
    <property type="entry name" value="GOLGI APPARATUS MEMBRANE PROTEIN TVP38-RELATED"/>
    <property type="match status" value="1"/>
</dbReference>
<keyword evidence="4 6" id="KW-1133">Transmembrane helix</keyword>
<evidence type="ECO:0000256" key="5">
    <source>
        <dbReference type="ARBA" id="ARBA00023136"/>
    </source>
</evidence>
<dbReference type="InterPro" id="IPR015414">
    <property type="entry name" value="TMEM64"/>
</dbReference>
<feature type="domain" description="VTT" evidence="7">
    <location>
        <begin position="68"/>
        <end position="184"/>
    </location>
</feature>
<protein>
    <recommendedName>
        <fullName evidence="6">TVP38/TMEM64 family membrane protein</fullName>
    </recommendedName>
</protein>
<organism evidence="8 9">
    <name type="scientific">Anoxynatronum buryatiense</name>
    <dbReference type="NCBI Taxonomy" id="489973"/>
    <lineage>
        <taxon>Bacteria</taxon>
        <taxon>Bacillati</taxon>
        <taxon>Bacillota</taxon>
        <taxon>Clostridia</taxon>
        <taxon>Eubacteriales</taxon>
        <taxon>Clostridiaceae</taxon>
        <taxon>Anoxynatronum</taxon>
    </lineage>
</organism>
<evidence type="ECO:0000313" key="8">
    <source>
        <dbReference type="EMBL" id="SMP66364.1"/>
    </source>
</evidence>
<dbReference type="EMBL" id="FXUF01000014">
    <property type="protein sequence ID" value="SMP66364.1"/>
    <property type="molecule type" value="Genomic_DNA"/>
</dbReference>
<feature type="transmembrane region" description="Helical" evidence="6">
    <location>
        <begin position="12"/>
        <end position="33"/>
    </location>
</feature>
<reference evidence="8" key="1">
    <citation type="submission" date="2017-05" db="EMBL/GenBank/DDBJ databases">
        <authorList>
            <person name="Varghese N."/>
            <person name="Submissions S."/>
        </authorList>
    </citation>
    <scope>NUCLEOTIDE SEQUENCE</scope>
    <source>
        <strain evidence="8">Su22</strain>
    </source>
</reference>
<evidence type="ECO:0000313" key="9">
    <source>
        <dbReference type="Proteomes" id="UP001158066"/>
    </source>
</evidence>
<dbReference type="PANTHER" id="PTHR12677:SF59">
    <property type="entry name" value="GOLGI APPARATUS MEMBRANE PROTEIN TVP38-RELATED"/>
    <property type="match status" value="1"/>
</dbReference>
<comment type="caution">
    <text evidence="8">The sequence shown here is derived from an EMBL/GenBank/DDBJ whole genome shotgun (WGS) entry which is preliminary data.</text>
</comment>
<proteinExistence type="inferred from homology"/>
<dbReference type="GO" id="GO:0005886">
    <property type="term" value="C:plasma membrane"/>
    <property type="evidence" value="ECO:0007669"/>
    <property type="project" value="UniProtKB-SubCell"/>
</dbReference>
<evidence type="ECO:0000259" key="7">
    <source>
        <dbReference type="Pfam" id="PF09335"/>
    </source>
</evidence>
<dbReference type="Proteomes" id="UP001158066">
    <property type="component" value="Unassembled WGS sequence"/>
</dbReference>
<evidence type="ECO:0000256" key="2">
    <source>
        <dbReference type="ARBA" id="ARBA00022475"/>
    </source>
</evidence>
<keyword evidence="3 6" id="KW-0812">Transmembrane</keyword>
<gene>
    <name evidence="8" type="ORF">SAMN06296020_11415</name>
</gene>
<sequence>MKKQPDRRRLLAIAGILITLILAVRLLGISRFIRLENATLLRDWVSGFGAAGPMIYILIYIAACLLMLPGFPVTLMGALAFGPVWGAVFTSIGSTLGAAAAFLTARYAARNMVENWLGENETFRRIDRGVEKQGWRMLMVTRMVPLFPFNLQNFAYGLTRISLGTYVLVSWVCMIPGITAYNFMAGSVVAGEGDPRRVLLYLGIGAVFFVFVSLIPGQIRKRQKGLADD</sequence>
<accession>A0AA45WYC5</accession>
<comment type="similarity">
    <text evidence="6">Belongs to the TVP38/TMEM64 family.</text>
</comment>
<evidence type="ECO:0000256" key="3">
    <source>
        <dbReference type="ARBA" id="ARBA00022692"/>
    </source>
</evidence>